<evidence type="ECO:0000256" key="3">
    <source>
        <dbReference type="ARBA" id="ARBA00023136"/>
    </source>
</evidence>
<proteinExistence type="predicted"/>
<organism evidence="6 7">
    <name type="scientific">Catenulispora subtropica</name>
    <dbReference type="NCBI Taxonomy" id="450798"/>
    <lineage>
        <taxon>Bacteria</taxon>
        <taxon>Bacillati</taxon>
        <taxon>Actinomycetota</taxon>
        <taxon>Actinomycetes</taxon>
        <taxon>Catenulisporales</taxon>
        <taxon>Catenulisporaceae</taxon>
        <taxon>Catenulispora</taxon>
    </lineage>
</organism>
<reference evidence="6 7" key="1">
    <citation type="journal article" date="2019" name="Int. J. Syst. Evol. Microbiol.">
        <title>The Global Catalogue of Microorganisms (GCM) 10K type strain sequencing project: providing services to taxonomists for standard genome sequencing and annotation.</title>
        <authorList>
            <consortium name="The Broad Institute Genomics Platform"/>
            <consortium name="The Broad Institute Genome Sequencing Center for Infectious Disease"/>
            <person name="Wu L."/>
            <person name="Ma J."/>
        </authorList>
    </citation>
    <scope>NUCLEOTIDE SEQUENCE [LARGE SCALE GENOMIC DNA]</scope>
    <source>
        <strain evidence="6 7">JCM 16013</strain>
    </source>
</reference>
<dbReference type="SUPFAM" id="SSF53850">
    <property type="entry name" value="Periplasmic binding protein-like II"/>
    <property type="match status" value="1"/>
</dbReference>
<dbReference type="InterPro" id="IPR006059">
    <property type="entry name" value="SBP"/>
</dbReference>
<evidence type="ECO:0000256" key="4">
    <source>
        <dbReference type="ARBA" id="ARBA00023139"/>
    </source>
</evidence>
<dbReference type="PANTHER" id="PTHR43649">
    <property type="entry name" value="ARABINOSE-BINDING PROTEIN-RELATED"/>
    <property type="match status" value="1"/>
</dbReference>
<comment type="caution">
    <text evidence="6">The sequence shown here is derived from an EMBL/GenBank/DDBJ whole genome shotgun (WGS) entry which is preliminary data.</text>
</comment>
<evidence type="ECO:0000313" key="7">
    <source>
        <dbReference type="Proteomes" id="UP001499854"/>
    </source>
</evidence>
<evidence type="ECO:0000256" key="1">
    <source>
        <dbReference type="ARBA" id="ARBA00022475"/>
    </source>
</evidence>
<sequence>MNERALLNDTLTLQEDPLTLRRSGVMNMRRTTAVSAIAVAATLLAAGCGVGSKSSTKDADKTVASTAALSGSITFQTWSLKNDKFTPYFTKLIADFKAAHPGTDINWIDQPGDGYPTKVTSQVTTGSLPDVVNLPPDIAHSVAKTGNLLDLKKNVPTLETDWVKSGLSAYSYQDVDNGASNFGFPWYLGTDVSYWNKAMMAKDGLDASKPPKTFDELVAQAKIMHDNSGGKDYLMSRAPGLGDIANTGTKLLSSDGTKFAFNTDAAAAMLDKYTQAYKAGYMPSNVLDNSYEGNYKLFTKQEVAWTTGGGNAITSMQKDNPSLVPNMVPSPALDTAPLYVQGISVASKSKNLPLALAFAEFVTNNDNQVAFLKLAPGFLPGSAASANDPAYSKSDGTTQGDASVIAYKDMQTAVNFTPPIWTDAMNTILNQEIAKAMTGKESAKQALDNTVNQANGLLTQ</sequence>
<keyword evidence="4" id="KW-0564">Palmitate</keyword>
<dbReference type="EMBL" id="BAAAQM010000003">
    <property type="protein sequence ID" value="GAA1955002.1"/>
    <property type="molecule type" value="Genomic_DNA"/>
</dbReference>
<evidence type="ECO:0000256" key="2">
    <source>
        <dbReference type="ARBA" id="ARBA00022729"/>
    </source>
</evidence>
<accession>A0ABN2QQJ6</accession>
<keyword evidence="2" id="KW-0732">Signal</keyword>
<dbReference type="InterPro" id="IPR050490">
    <property type="entry name" value="Bact_solute-bd_prot1"/>
</dbReference>
<dbReference type="Proteomes" id="UP001499854">
    <property type="component" value="Unassembled WGS sequence"/>
</dbReference>
<dbReference type="PANTHER" id="PTHR43649:SF33">
    <property type="entry name" value="POLYGALACTURONAN_RHAMNOGALACTURONAN-BINDING PROTEIN YTCQ"/>
    <property type="match status" value="1"/>
</dbReference>
<evidence type="ECO:0000256" key="5">
    <source>
        <dbReference type="ARBA" id="ARBA00023288"/>
    </source>
</evidence>
<keyword evidence="5" id="KW-0449">Lipoprotein</keyword>
<keyword evidence="7" id="KW-1185">Reference proteome</keyword>
<name>A0ABN2QQJ6_9ACTN</name>
<gene>
    <name evidence="6" type="ORF">GCM10009838_08270</name>
</gene>
<protein>
    <submittedName>
        <fullName evidence="6">Extracellular solute-binding protein</fullName>
    </submittedName>
</protein>
<keyword evidence="3" id="KW-0472">Membrane</keyword>
<dbReference type="Gene3D" id="3.40.190.10">
    <property type="entry name" value="Periplasmic binding protein-like II"/>
    <property type="match status" value="1"/>
</dbReference>
<evidence type="ECO:0000313" key="6">
    <source>
        <dbReference type="EMBL" id="GAA1955002.1"/>
    </source>
</evidence>
<keyword evidence="1" id="KW-1003">Cell membrane</keyword>
<dbReference type="Pfam" id="PF01547">
    <property type="entry name" value="SBP_bac_1"/>
    <property type="match status" value="1"/>
</dbReference>